<evidence type="ECO:0000256" key="7">
    <source>
        <dbReference type="ARBA" id="ARBA00023010"/>
    </source>
</evidence>
<dbReference type="Proteomes" id="UP000025171">
    <property type="component" value="Unassembled WGS sequence"/>
</dbReference>
<dbReference type="InterPro" id="IPR005791">
    <property type="entry name" value="SecD"/>
</dbReference>
<dbReference type="InterPro" id="IPR022813">
    <property type="entry name" value="SecD/SecF_arch_bac"/>
</dbReference>
<dbReference type="Pfam" id="PF07549">
    <property type="entry name" value="Sec_GG"/>
    <property type="match status" value="1"/>
</dbReference>
<proteinExistence type="inferred from homology"/>
<dbReference type="Pfam" id="PF22599">
    <property type="entry name" value="SecDF_P1_head"/>
    <property type="match status" value="1"/>
</dbReference>
<evidence type="ECO:0000313" key="14">
    <source>
        <dbReference type="Proteomes" id="UP000025171"/>
    </source>
</evidence>
<keyword evidence="6 9" id="KW-1133">Transmembrane helix</keyword>
<dbReference type="PATRIC" id="fig|1280950.3.peg.1079"/>
<evidence type="ECO:0000256" key="3">
    <source>
        <dbReference type="ARBA" id="ARBA00022475"/>
    </source>
</evidence>
<dbReference type="GO" id="GO:0006605">
    <property type="term" value="P:protein targeting"/>
    <property type="evidence" value="ECO:0007669"/>
    <property type="project" value="UniProtKB-UniRule"/>
</dbReference>
<evidence type="ECO:0000259" key="12">
    <source>
        <dbReference type="Pfam" id="PF22599"/>
    </source>
</evidence>
<dbReference type="GO" id="GO:0015450">
    <property type="term" value="F:protein-transporting ATPase activity"/>
    <property type="evidence" value="ECO:0007669"/>
    <property type="project" value="InterPro"/>
</dbReference>
<dbReference type="HAMAP" id="MF_01463_B">
    <property type="entry name" value="SecD_B"/>
    <property type="match status" value="1"/>
</dbReference>
<dbReference type="EMBL" id="ARYK01000002">
    <property type="protein sequence ID" value="KCZ93257.1"/>
    <property type="molecule type" value="Genomic_DNA"/>
</dbReference>
<comment type="subcellular location">
    <subcellularLocation>
        <location evidence="1 9">Cell membrane</location>
        <topology evidence="1 9">Multi-pass membrane protein</topology>
    </subcellularLocation>
</comment>
<dbReference type="FunFam" id="1.20.1640.10:FF:000004">
    <property type="entry name" value="Protein translocase subunit SecD"/>
    <property type="match status" value="1"/>
</dbReference>
<evidence type="ECO:0000256" key="2">
    <source>
        <dbReference type="ARBA" id="ARBA00022448"/>
    </source>
</evidence>
<keyword evidence="2 9" id="KW-0813">Transport</keyword>
<keyword evidence="14" id="KW-1185">Reference proteome</keyword>
<dbReference type="Gene3D" id="3.30.1360.200">
    <property type="match status" value="1"/>
</dbReference>
<dbReference type="PANTHER" id="PTHR30081:SF1">
    <property type="entry name" value="PROTEIN TRANSLOCASE SUBUNIT SECD"/>
    <property type="match status" value="1"/>
</dbReference>
<comment type="caution">
    <text evidence="13">The sequence shown here is derived from an EMBL/GenBank/DDBJ whole genome shotgun (WGS) entry which is preliminary data.</text>
</comment>
<dbReference type="GO" id="GO:0043952">
    <property type="term" value="P:protein transport by the Sec complex"/>
    <property type="evidence" value="ECO:0007669"/>
    <property type="project" value="UniProtKB-UniRule"/>
</dbReference>
<evidence type="ECO:0000313" key="13">
    <source>
        <dbReference type="EMBL" id="KCZ93257.1"/>
    </source>
</evidence>
<dbReference type="RefSeq" id="WP_035614747.1">
    <property type="nucleotide sequence ID" value="NZ_ARYK01000002.1"/>
</dbReference>
<dbReference type="GO" id="GO:0065002">
    <property type="term" value="P:intracellular protein transmembrane transport"/>
    <property type="evidence" value="ECO:0007669"/>
    <property type="project" value="UniProtKB-UniRule"/>
</dbReference>
<comment type="similarity">
    <text evidence="9">Belongs to the SecD/SecF family. SecD subfamily.</text>
</comment>
<keyword evidence="5 9" id="KW-0653">Protein transport</keyword>
<feature type="transmembrane region" description="Helical" evidence="9">
    <location>
        <begin position="379"/>
        <end position="412"/>
    </location>
</feature>
<feature type="domain" description="SecDF P1 head subdomain" evidence="12">
    <location>
        <begin position="249"/>
        <end position="352"/>
    </location>
</feature>
<feature type="transmembrane region" description="Helical" evidence="9">
    <location>
        <begin position="6"/>
        <end position="24"/>
    </location>
</feature>
<name>A0A059FRL1_9PROT</name>
<dbReference type="InterPro" id="IPR022646">
    <property type="entry name" value="SecD/SecF_CS"/>
</dbReference>
<dbReference type="NCBIfam" id="TIGR00916">
    <property type="entry name" value="2A0604s01"/>
    <property type="match status" value="1"/>
</dbReference>
<feature type="transmembrane region" description="Helical" evidence="9">
    <location>
        <begin position="497"/>
        <end position="521"/>
    </location>
</feature>
<keyword evidence="3 9" id="KW-1003">Cell membrane</keyword>
<organism evidence="13 14">
    <name type="scientific">Hyphomonas johnsonii MHS-2</name>
    <dbReference type="NCBI Taxonomy" id="1280950"/>
    <lineage>
        <taxon>Bacteria</taxon>
        <taxon>Pseudomonadati</taxon>
        <taxon>Pseudomonadota</taxon>
        <taxon>Alphaproteobacteria</taxon>
        <taxon>Hyphomonadales</taxon>
        <taxon>Hyphomonadaceae</taxon>
        <taxon>Hyphomonas</taxon>
    </lineage>
</organism>
<accession>A0A059FRL1</accession>
<comment type="caution">
    <text evidence="9">Lacks conserved residue(s) required for the propagation of feature annotation.</text>
</comment>
<dbReference type="PRINTS" id="PR00702">
    <property type="entry name" value="ACRIFLAVINRP"/>
</dbReference>
<dbReference type="GO" id="GO:0005886">
    <property type="term" value="C:plasma membrane"/>
    <property type="evidence" value="ECO:0007669"/>
    <property type="project" value="UniProtKB-SubCell"/>
</dbReference>
<gene>
    <name evidence="9" type="primary">secD</name>
    <name evidence="13" type="ORF">HJO_05360</name>
</gene>
<dbReference type="InterPro" id="IPR004869">
    <property type="entry name" value="MMPL_dom"/>
</dbReference>
<evidence type="ECO:0000256" key="5">
    <source>
        <dbReference type="ARBA" id="ARBA00022927"/>
    </source>
</evidence>
<feature type="domain" description="Membrane transport protein MMPL" evidence="10">
    <location>
        <begin position="404"/>
        <end position="514"/>
    </location>
</feature>
<dbReference type="OrthoDB" id="9805019at2"/>
<dbReference type="Gene3D" id="3.30.70.3400">
    <property type="match status" value="1"/>
</dbReference>
<dbReference type="InterPro" id="IPR055344">
    <property type="entry name" value="SecD_SecF_C_bact"/>
</dbReference>
<evidence type="ECO:0000256" key="8">
    <source>
        <dbReference type="ARBA" id="ARBA00023136"/>
    </source>
</evidence>
<dbReference type="AlphaFoldDB" id="A0A059FRL1"/>
<keyword evidence="7 9" id="KW-0811">Translocation</keyword>
<protein>
    <recommendedName>
        <fullName evidence="9">Protein translocase subunit SecD</fullName>
    </recommendedName>
</protein>
<dbReference type="Gene3D" id="1.20.1640.10">
    <property type="entry name" value="Multidrug efflux transporter AcrB transmembrane domain"/>
    <property type="match status" value="1"/>
</dbReference>
<keyword evidence="8 9" id="KW-0472">Membrane</keyword>
<comment type="subunit">
    <text evidence="9">Forms a complex with SecF. Part of the essential Sec protein translocation apparatus which comprises SecA, SecYEG and auxiliary proteins SecDF-YajC and YidC.</text>
</comment>
<dbReference type="STRING" id="1280950.HJO_05360"/>
<dbReference type="InterPro" id="IPR048631">
    <property type="entry name" value="SecD_1st"/>
</dbReference>
<dbReference type="eggNOG" id="COG0342">
    <property type="taxonomic scope" value="Bacteria"/>
</dbReference>
<dbReference type="InterPro" id="IPR054384">
    <property type="entry name" value="SecDF_P1_head"/>
</dbReference>
<evidence type="ECO:0000259" key="11">
    <source>
        <dbReference type="Pfam" id="PF21760"/>
    </source>
</evidence>
<evidence type="ECO:0000259" key="10">
    <source>
        <dbReference type="Pfam" id="PF03176"/>
    </source>
</evidence>
<dbReference type="NCBIfam" id="TIGR01129">
    <property type="entry name" value="secD"/>
    <property type="match status" value="1"/>
</dbReference>
<dbReference type="SUPFAM" id="SSF82866">
    <property type="entry name" value="Multidrug efflux transporter AcrB transmembrane domain"/>
    <property type="match status" value="1"/>
</dbReference>
<dbReference type="Pfam" id="PF21760">
    <property type="entry name" value="SecD_1st"/>
    <property type="match status" value="1"/>
</dbReference>
<sequence length="535" mass="56746">MLQFPPWKISLILGVMLWGTLMALPNLVNMSGAPGFLPKNGVNLGLDLQGGVYLMMEINPDEVVANRLEVFAIDVRNALSNKDGKPLIGHLSEVDGRTLNVRLTRPDADGNYPIDDAVTRIRKLNGSVEGAIGGAKTYEIEAASPQLIKVSVPATAEEALMKGALAKTMTIVRRRVDPEGVSEISITPQGNDRIILEAPGEPDATRLKNLLSRDGRMTFNLVDSSPSSIAAAEAGVVKPGYHLLTGPETGPLLVRDIPEVVGSDIATASQGYDDGNRPQINFRLNGNGASKFYQTTRLNSGKLFAIVLDGTIMSAPRINEPIPGGSVRITGSFTLEEAQDLAAIIEAGEMPAKVQFLDQRTVSATLGRDSIRAGIRASLIGLGLVALFMIIAYGLMGCFAVASLSANIVLIVGGLSGLGATLTLPGIAGIILTIGMAVDANVLVFERIREEHRAGRSPLTAVQAGYERALSTILDANITTFIAATILYLLGSGPVKGFAVTLAIGIVTSVFTAFVITRWLTVMWLKGFRPRKLAV</sequence>
<evidence type="ECO:0000256" key="6">
    <source>
        <dbReference type="ARBA" id="ARBA00022989"/>
    </source>
</evidence>
<keyword evidence="4 9" id="KW-0812">Transmembrane</keyword>
<reference evidence="13 14" key="1">
    <citation type="journal article" date="2014" name="Antonie Van Leeuwenhoek">
        <title>Hyphomonas beringensis sp. nov. and Hyphomonas chukchiensis sp. nov., isolated from surface seawater of the Bering Sea and Chukchi Sea.</title>
        <authorList>
            <person name="Li C."/>
            <person name="Lai Q."/>
            <person name="Li G."/>
            <person name="Dong C."/>
            <person name="Wang J."/>
            <person name="Liao Y."/>
            <person name="Shao Z."/>
        </authorList>
    </citation>
    <scope>NUCLEOTIDE SEQUENCE [LARGE SCALE GENOMIC DNA]</scope>
    <source>
        <strain evidence="13 14">MHS-2</strain>
    </source>
</reference>
<evidence type="ECO:0000256" key="1">
    <source>
        <dbReference type="ARBA" id="ARBA00004651"/>
    </source>
</evidence>
<feature type="domain" description="Protein translocase subunit SecDF P1" evidence="11">
    <location>
        <begin position="166"/>
        <end position="223"/>
    </location>
</feature>
<dbReference type="Pfam" id="PF03176">
    <property type="entry name" value="MMPL"/>
    <property type="match status" value="1"/>
</dbReference>
<comment type="function">
    <text evidence="9">Part of the Sec protein translocase complex. Interacts with the SecYEG preprotein conducting channel. SecDF uses the proton motive force (PMF) to complete protein translocation after the ATP-dependent function of SecA.</text>
</comment>
<dbReference type="PANTHER" id="PTHR30081">
    <property type="entry name" value="PROTEIN-EXPORT MEMBRANE PROTEIN SEC"/>
    <property type="match status" value="1"/>
</dbReference>
<evidence type="ECO:0000256" key="9">
    <source>
        <dbReference type="HAMAP-Rule" id="MF_01463"/>
    </source>
</evidence>
<evidence type="ECO:0000256" key="4">
    <source>
        <dbReference type="ARBA" id="ARBA00022692"/>
    </source>
</evidence>
<dbReference type="InterPro" id="IPR001036">
    <property type="entry name" value="Acrflvin-R"/>
</dbReference>
<feature type="transmembrane region" description="Helical" evidence="9">
    <location>
        <begin position="469"/>
        <end position="491"/>
    </location>
</feature>